<dbReference type="Proteomes" id="UP001155586">
    <property type="component" value="Unassembled WGS sequence"/>
</dbReference>
<evidence type="ECO:0000313" key="1">
    <source>
        <dbReference type="EMBL" id="MCW8336693.1"/>
    </source>
</evidence>
<reference evidence="1" key="1">
    <citation type="submission" date="2022-02" db="EMBL/GenBank/DDBJ databases">
        <title>Vibrio sp. nov., a new bacterium isolated from Bohai sea, China.</title>
        <authorList>
            <person name="Yuan Y."/>
        </authorList>
    </citation>
    <scope>NUCLEOTIDE SEQUENCE</scope>
    <source>
        <strain evidence="1">DBSS07</strain>
    </source>
</reference>
<gene>
    <name evidence="1" type="ORF">MD483_23090</name>
</gene>
<organism evidence="1 2">
    <name type="scientific">Vibrio paucivorans</name>
    <dbReference type="NCBI Taxonomy" id="2829489"/>
    <lineage>
        <taxon>Bacteria</taxon>
        <taxon>Pseudomonadati</taxon>
        <taxon>Pseudomonadota</taxon>
        <taxon>Gammaproteobacteria</taxon>
        <taxon>Vibrionales</taxon>
        <taxon>Vibrionaceae</taxon>
        <taxon>Vibrio</taxon>
    </lineage>
</organism>
<keyword evidence="2" id="KW-1185">Reference proteome</keyword>
<accession>A0A9X3CIW1</accession>
<name>A0A9X3CIW1_9VIBR</name>
<protein>
    <submittedName>
        <fullName evidence="1">Uncharacterized protein</fullName>
    </submittedName>
</protein>
<sequence>MTDLEQQAALSKRAFKQSLKDYLKQFNEFTDTPDMSGIVQAMKPVIFQEAMGVVSDKKYVVAQVLGVNRGILVKTLKNNPHQRQEEVPPAAVLDEPE</sequence>
<proteinExistence type="predicted"/>
<evidence type="ECO:0000313" key="2">
    <source>
        <dbReference type="Proteomes" id="UP001155586"/>
    </source>
</evidence>
<dbReference type="AlphaFoldDB" id="A0A9X3CIW1"/>
<dbReference type="EMBL" id="JAKRRX010000351">
    <property type="protein sequence ID" value="MCW8336693.1"/>
    <property type="molecule type" value="Genomic_DNA"/>
</dbReference>
<comment type="caution">
    <text evidence="1">The sequence shown here is derived from an EMBL/GenBank/DDBJ whole genome shotgun (WGS) entry which is preliminary data.</text>
</comment>
<dbReference type="RefSeq" id="WP_265689748.1">
    <property type="nucleotide sequence ID" value="NZ_JAKRRX010000351.1"/>
</dbReference>